<dbReference type="GO" id="GO:0006826">
    <property type="term" value="P:iron ion transport"/>
    <property type="evidence" value="ECO:0007669"/>
    <property type="project" value="InterPro"/>
</dbReference>
<dbReference type="EMBL" id="AAPE02035335">
    <property type="status" value="NOT_ANNOTATED_CDS"/>
    <property type="molecule type" value="Genomic_DNA"/>
</dbReference>
<reference evidence="14 15" key="1">
    <citation type="journal article" date="2011" name="Nature">
        <title>A high-resolution map of human evolutionary constraint using 29 mammals.</title>
        <authorList>
            <person name="Lindblad-Toh K."/>
            <person name="Garber M."/>
            <person name="Zuk O."/>
            <person name="Lin M.F."/>
            <person name="Parker B.J."/>
            <person name="Washietl S."/>
            <person name="Kheradpour P."/>
            <person name="Ernst J."/>
            <person name="Jordan G."/>
            <person name="Mauceli E."/>
            <person name="Ward L.D."/>
            <person name="Lowe C.B."/>
            <person name="Holloway A.K."/>
            <person name="Clamp M."/>
            <person name="Gnerre S."/>
            <person name="Alfoldi J."/>
            <person name="Beal K."/>
            <person name="Chang J."/>
            <person name="Clawson H."/>
            <person name="Cuff J."/>
            <person name="Di Palma F."/>
            <person name="Fitzgerald S."/>
            <person name="Flicek P."/>
            <person name="Guttman M."/>
            <person name="Hubisz M.J."/>
            <person name="Jaffe D.B."/>
            <person name="Jungreis I."/>
            <person name="Kent W.J."/>
            <person name="Kostka D."/>
            <person name="Lara M."/>
            <person name="Martins A.L."/>
            <person name="Massingham T."/>
            <person name="Moltke I."/>
            <person name="Raney B.J."/>
            <person name="Rasmussen M.D."/>
            <person name="Robinson J."/>
            <person name="Stark A."/>
            <person name="Vilella A.J."/>
            <person name="Wen J."/>
            <person name="Xie X."/>
            <person name="Zody M.C."/>
            <person name="Baldwin J."/>
            <person name="Bloom T."/>
            <person name="Chin C.W."/>
            <person name="Heiman D."/>
            <person name="Nicol R."/>
            <person name="Nusbaum C."/>
            <person name="Young S."/>
            <person name="Wilkinson J."/>
            <person name="Worley K.C."/>
            <person name="Kovar C.L."/>
            <person name="Muzny D.M."/>
            <person name="Gibbs R.A."/>
            <person name="Cree A."/>
            <person name="Dihn H.H."/>
            <person name="Fowler G."/>
            <person name="Jhangiani S."/>
            <person name="Joshi V."/>
            <person name="Lee S."/>
            <person name="Lewis L.R."/>
            <person name="Nazareth L.V."/>
            <person name="Okwuonu G."/>
            <person name="Santibanez J."/>
            <person name="Warren W.C."/>
            <person name="Mardis E.R."/>
            <person name="Weinstock G.M."/>
            <person name="Wilson R.K."/>
            <person name="Delehaunty K."/>
            <person name="Dooling D."/>
            <person name="Fronik C."/>
            <person name="Fulton L."/>
            <person name="Fulton B."/>
            <person name="Graves T."/>
            <person name="Minx P."/>
            <person name="Sodergren E."/>
            <person name="Birney E."/>
            <person name="Margulies E.H."/>
            <person name="Herrero J."/>
            <person name="Green E.D."/>
            <person name="Haussler D."/>
            <person name="Siepel A."/>
            <person name="Goldman N."/>
            <person name="Pollard K.S."/>
            <person name="Pedersen J.S."/>
            <person name="Lander E.S."/>
            <person name="Kellis M."/>
        </authorList>
    </citation>
    <scope>NUCLEOTIDE SEQUENCE [LARGE SCALE GENOMIC DNA]</scope>
</reference>
<dbReference type="Ensembl" id="ENSMLUT00000023291.1">
    <property type="protein sequence ID" value="ENSMLUP00000017074.1"/>
    <property type="gene ID" value="ENSMLUG00000028993.1"/>
</dbReference>
<dbReference type="AlphaFoldDB" id="G1Q042"/>
<dbReference type="InterPro" id="IPR009078">
    <property type="entry name" value="Ferritin-like_SF"/>
</dbReference>
<reference evidence="14" key="3">
    <citation type="submission" date="2025-09" db="UniProtKB">
        <authorList>
            <consortium name="Ensembl"/>
        </authorList>
    </citation>
    <scope>IDENTIFICATION</scope>
</reference>
<dbReference type="OMA" id="ARWANMS"/>
<evidence type="ECO:0000313" key="15">
    <source>
        <dbReference type="Proteomes" id="UP000001074"/>
    </source>
</evidence>
<accession>G1Q042</accession>
<reference evidence="14" key="2">
    <citation type="submission" date="2025-08" db="UniProtKB">
        <authorList>
            <consortium name="Ensembl"/>
        </authorList>
    </citation>
    <scope>IDENTIFICATION</scope>
</reference>
<protein>
    <recommendedName>
        <fullName evidence="12">Ferritin</fullName>
    </recommendedName>
</protein>
<dbReference type="PROSITE" id="PS50905">
    <property type="entry name" value="FERRITIN_LIKE"/>
    <property type="match status" value="1"/>
</dbReference>
<evidence type="ECO:0000256" key="4">
    <source>
        <dbReference type="ARBA" id="ARBA00022490"/>
    </source>
</evidence>
<keyword evidence="5 12" id="KW-0479">Metal-binding</keyword>
<name>G1Q042_MYOLU</name>
<evidence type="ECO:0000256" key="6">
    <source>
        <dbReference type="ARBA" id="ARBA00023004"/>
    </source>
</evidence>
<organism evidence="14 15">
    <name type="scientific">Myotis lucifugus</name>
    <name type="common">Little brown bat</name>
    <dbReference type="NCBI Taxonomy" id="59463"/>
    <lineage>
        <taxon>Eukaryota</taxon>
        <taxon>Metazoa</taxon>
        <taxon>Chordata</taxon>
        <taxon>Craniata</taxon>
        <taxon>Vertebrata</taxon>
        <taxon>Euteleostomi</taxon>
        <taxon>Mammalia</taxon>
        <taxon>Eutheria</taxon>
        <taxon>Laurasiatheria</taxon>
        <taxon>Chiroptera</taxon>
        <taxon>Yangochiroptera</taxon>
        <taxon>Vespertilionidae</taxon>
        <taxon>Myotis</taxon>
    </lineage>
</organism>
<sequence>MSSQIRQNYSTEMEAAINRLANLHLQVSYTYLSLGFYFDHNDVALEGVGQTVHKLAKEAQGSEHLLKMQNQQGGHSLFRDMLKSSQGEWGETQKAMEAAVALVGGEPEPGPFGSACPGFYPDSHLCDFLENHFLDEEVKLITKMGHLTPLTGRPQGGLSLHLFKRLALKHD</sequence>
<dbReference type="Proteomes" id="UP000001074">
    <property type="component" value="Unassembled WGS sequence"/>
</dbReference>
<dbReference type="GO" id="GO:0006879">
    <property type="term" value="P:intracellular iron ion homeostasis"/>
    <property type="evidence" value="ECO:0007669"/>
    <property type="project" value="UniProtKB-KW"/>
</dbReference>
<dbReference type="eggNOG" id="KOG2332">
    <property type="taxonomic scope" value="Eukaryota"/>
</dbReference>
<dbReference type="InParanoid" id="G1Q042"/>
<dbReference type="InterPro" id="IPR009040">
    <property type="entry name" value="Ferritin-like_diiron"/>
</dbReference>
<evidence type="ECO:0000256" key="8">
    <source>
        <dbReference type="ARBA" id="ARBA00023329"/>
    </source>
</evidence>
<dbReference type="GO" id="GO:0044754">
    <property type="term" value="C:autolysosome"/>
    <property type="evidence" value="ECO:0007669"/>
    <property type="project" value="UniProtKB-SubCell"/>
</dbReference>
<evidence type="ECO:0000256" key="5">
    <source>
        <dbReference type="ARBA" id="ARBA00022723"/>
    </source>
</evidence>
<dbReference type="Gene3D" id="1.20.1260.10">
    <property type="match status" value="2"/>
</dbReference>
<keyword evidence="8" id="KW-0968">Cytoplasmic vesicle</keyword>
<dbReference type="FunFam" id="1.20.1260.10:FF:000009">
    <property type="entry name" value="Ferritin light chain"/>
    <property type="match status" value="1"/>
</dbReference>
<dbReference type="GO" id="GO:0008199">
    <property type="term" value="F:ferric iron binding"/>
    <property type="evidence" value="ECO:0007669"/>
    <property type="project" value="InterPro"/>
</dbReference>
<comment type="subunit">
    <text evidence="11">Oligomer of 24 subunits. There are two types of subunits: L (light) chain and H (heavy) chain. The major chain can be light or heavy, depending on the species and tissue type. The functional molecule forms a roughly spherical shell with a diameter of 12 nm and contains a central cavity into which the insoluble mineral iron core is deposited. Interacts with NCOA4.</text>
</comment>
<dbReference type="PANTHER" id="PTHR11431">
    <property type="entry name" value="FERRITIN"/>
    <property type="match status" value="1"/>
</dbReference>
<evidence type="ECO:0000256" key="10">
    <source>
        <dbReference type="ARBA" id="ARBA00045578"/>
    </source>
</evidence>
<keyword evidence="7" id="KW-0458">Lysosome</keyword>
<evidence type="ECO:0000313" key="14">
    <source>
        <dbReference type="Ensembl" id="ENSMLUP00000017074.1"/>
    </source>
</evidence>
<dbReference type="GeneTree" id="ENSGT00940000153096"/>
<dbReference type="GO" id="GO:0008198">
    <property type="term" value="F:ferrous iron binding"/>
    <property type="evidence" value="ECO:0007669"/>
    <property type="project" value="TreeGrafter"/>
</dbReference>
<evidence type="ECO:0000256" key="2">
    <source>
        <dbReference type="ARBA" id="ARBA00007513"/>
    </source>
</evidence>
<dbReference type="GO" id="GO:0031410">
    <property type="term" value="C:cytoplasmic vesicle"/>
    <property type="evidence" value="ECO:0007669"/>
    <property type="project" value="UniProtKB-KW"/>
</dbReference>
<evidence type="ECO:0000256" key="1">
    <source>
        <dbReference type="ARBA" id="ARBA00004496"/>
    </source>
</evidence>
<dbReference type="InterPro" id="IPR012347">
    <property type="entry name" value="Ferritin-like"/>
</dbReference>
<evidence type="ECO:0000256" key="9">
    <source>
        <dbReference type="ARBA" id="ARBA00044942"/>
    </source>
</evidence>
<comment type="subcellular location">
    <subcellularLocation>
        <location evidence="9">Autolysosome</location>
    </subcellularLocation>
    <subcellularLocation>
        <location evidence="1">Cytoplasm</location>
    </subcellularLocation>
</comment>
<keyword evidence="6 12" id="KW-0408">Iron</keyword>
<dbReference type="InterPro" id="IPR001519">
    <property type="entry name" value="Ferritin"/>
</dbReference>
<keyword evidence="15" id="KW-1185">Reference proteome</keyword>
<evidence type="ECO:0000259" key="13">
    <source>
        <dbReference type="PROSITE" id="PS50905"/>
    </source>
</evidence>
<comment type="function">
    <text evidence="10">Stores iron in a soluble, non-toxic, readily available form. Important for iron homeostasis. Iron is taken up in the ferrous form and deposited as ferric hydroxides after oxidation. Also plays a role in delivery of iron to cells. Mediates iron uptake in capsule cells of the developing kidney. Delivery to lysosomes by the cargo receptor NCOA4 for autophagic degradation and release or iron.</text>
</comment>
<feature type="domain" description="Ferritin-like diiron" evidence="13">
    <location>
        <begin position="7"/>
        <end position="155"/>
    </location>
</feature>
<evidence type="ECO:0000256" key="3">
    <source>
        <dbReference type="ARBA" id="ARBA00022434"/>
    </source>
</evidence>
<comment type="similarity">
    <text evidence="2 12">Belongs to the ferritin family.</text>
</comment>
<dbReference type="HOGENOM" id="CLU_065681_4_0_1"/>
<evidence type="ECO:0000256" key="11">
    <source>
        <dbReference type="ARBA" id="ARBA00047045"/>
    </source>
</evidence>
<dbReference type="SUPFAM" id="SSF47240">
    <property type="entry name" value="Ferritin-like"/>
    <property type="match status" value="1"/>
</dbReference>
<keyword evidence="3 12" id="KW-0409">Iron storage</keyword>
<proteinExistence type="inferred from homology"/>
<keyword evidence="4" id="KW-0963">Cytoplasm</keyword>
<dbReference type="PANTHER" id="PTHR11431:SF47">
    <property type="entry name" value="FERRITIN LIGHT CHAIN"/>
    <property type="match status" value="1"/>
</dbReference>
<evidence type="ECO:0000256" key="12">
    <source>
        <dbReference type="RuleBase" id="RU361145"/>
    </source>
</evidence>
<evidence type="ECO:0000256" key="7">
    <source>
        <dbReference type="ARBA" id="ARBA00023228"/>
    </source>
</evidence>
<dbReference type="STRING" id="59463.ENSMLUP00000017074"/>